<evidence type="ECO:0000313" key="1">
    <source>
        <dbReference type="EMBL" id="KAG9490694.1"/>
    </source>
</evidence>
<dbReference type="AlphaFoldDB" id="A0A8J6FQ22"/>
<reference evidence="1" key="1">
    <citation type="thesis" date="2020" institute="ProQuest LLC" country="789 East Eisenhower Parkway, Ann Arbor, MI, USA">
        <title>Comparative Genomics and Chromosome Evolution.</title>
        <authorList>
            <person name="Mudd A.B."/>
        </authorList>
    </citation>
    <scope>NUCLEOTIDE SEQUENCE</scope>
    <source>
        <strain evidence="1">HN-11 Male</strain>
        <tissue evidence="1">Kidney and liver</tissue>
    </source>
</reference>
<gene>
    <name evidence="1" type="ORF">GDO78_006159</name>
</gene>
<evidence type="ECO:0000313" key="2">
    <source>
        <dbReference type="Proteomes" id="UP000770717"/>
    </source>
</evidence>
<organism evidence="1 2">
    <name type="scientific">Eleutherodactylus coqui</name>
    <name type="common">Puerto Rican coqui</name>
    <dbReference type="NCBI Taxonomy" id="57060"/>
    <lineage>
        <taxon>Eukaryota</taxon>
        <taxon>Metazoa</taxon>
        <taxon>Chordata</taxon>
        <taxon>Craniata</taxon>
        <taxon>Vertebrata</taxon>
        <taxon>Euteleostomi</taxon>
        <taxon>Amphibia</taxon>
        <taxon>Batrachia</taxon>
        <taxon>Anura</taxon>
        <taxon>Neobatrachia</taxon>
        <taxon>Hyloidea</taxon>
        <taxon>Eleutherodactylidae</taxon>
        <taxon>Eleutherodactylinae</taxon>
        <taxon>Eleutherodactylus</taxon>
        <taxon>Eleutherodactylus</taxon>
    </lineage>
</organism>
<dbReference type="Proteomes" id="UP000770717">
    <property type="component" value="Unassembled WGS sequence"/>
</dbReference>
<name>A0A8J6FQ22_ELECQ</name>
<protein>
    <submittedName>
        <fullName evidence="1">Uncharacterized protein</fullName>
    </submittedName>
</protein>
<comment type="caution">
    <text evidence="1">The sequence shown here is derived from an EMBL/GenBank/DDBJ whole genome shotgun (WGS) entry which is preliminary data.</text>
</comment>
<sequence length="94" mass="11284">MRFVLSDHDYISFQIFLPKTSQVMEEREYIEQRYVKELIILRGSCSCSVFKGSCKIRDGVQIKKKICWRTKAILQPDVWFKNNKDVGRTKTYWK</sequence>
<proteinExistence type="predicted"/>
<accession>A0A8J6FQ22</accession>
<dbReference type="EMBL" id="WNTK01000002">
    <property type="protein sequence ID" value="KAG9490694.1"/>
    <property type="molecule type" value="Genomic_DNA"/>
</dbReference>
<keyword evidence="2" id="KW-1185">Reference proteome</keyword>